<evidence type="ECO:0000313" key="4">
    <source>
        <dbReference type="Proteomes" id="UP000249645"/>
    </source>
</evidence>
<keyword evidence="2" id="KW-0472">Membrane</keyword>
<sequence>MLEKITWPQYWTAIGSVSTLYYLTISSIIFKERLLHRFASKTDSSFSGSHGNLMGAIVENETEEDSLDSEDPDTDHSSNVRTLDKTETVANLITEALSSLGTNTNPTKVVSQLSGVIHQNNLDGSLSPFREAIDWHIVQTALDSCGVTLEDSDLDNIWSASV</sequence>
<keyword evidence="2" id="KW-1133">Transmembrane helix</keyword>
<comment type="caution">
    <text evidence="3">The sequence shown here is derived from an EMBL/GenBank/DDBJ whole genome shotgun (WGS) entry which is preliminary data.</text>
</comment>
<feature type="compositionally biased region" description="Acidic residues" evidence="1">
    <location>
        <begin position="61"/>
        <end position="73"/>
    </location>
</feature>
<keyword evidence="2" id="KW-0812">Transmembrane</keyword>
<dbReference type="EMBL" id="QFOI01000198">
    <property type="protein sequence ID" value="PZP47253.1"/>
    <property type="molecule type" value="Genomic_DNA"/>
</dbReference>
<protein>
    <submittedName>
        <fullName evidence="3">Uncharacterized protein</fullName>
    </submittedName>
</protein>
<feature type="transmembrane region" description="Helical" evidence="2">
    <location>
        <begin position="12"/>
        <end position="30"/>
    </location>
</feature>
<reference evidence="3 4" key="1">
    <citation type="submission" date="2017-11" db="EMBL/GenBank/DDBJ databases">
        <title>Infants hospitalized years apart are colonized by the same room-sourced microbial strains.</title>
        <authorList>
            <person name="Brooks B."/>
            <person name="Olm M.R."/>
            <person name="Firek B.A."/>
            <person name="Baker R."/>
            <person name="Thomas B.C."/>
            <person name="Morowitz M.J."/>
            <person name="Banfield J.F."/>
        </authorList>
    </citation>
    <scope>NUCLEOTIDE SEQUENCE [LARGE SCALE GENOMIC DNA]</scope>
    <source>
        <strain evidence="3">S2_009_000_R2_76</strain>
    </source>
</reference>
<name>A0A2W5EXM1_9SPHI</name>
<evidence type="ECO:0000256" key="2">
    <source>
        <dbReference type="SAM" id="Phobius"/>
    </source>
</evidence>
<dbReference type="Proteomes" id="UP000249645">
    <property type="component" value="Unassembled WGS sequence"/>
</dbReference>
<organism evidence="3 4">
    <name type="scientific">Pseudopedobacter saltans</name>
    <dbReference type="NCBI Taxonomy" id="151895"/>
    <lineage>
        <taxon>Bacteria</taxon>
        <taxon>Pseudomonadati</taxon>
        <taxon>Bacteroidota</taxon>
        <taxon>Sphingobacteriia</taxon>
        <taxon>Sphingobacteriales</taxon>
        <taxon>Sphingobacteriaceae</taxon>
        <taxon>Pseudopedobacter</taxon>
    </lineage>
</organism>
<evidence type="ECO:0000256" key="1">
    <source>
        <dbReference type="SAM" id="MobiDB-lite"/>
    </source>
</evidence>
<evidence type="ECO:0000313" key="3">
    <source>
        <dbReference type="EMBL" id="PZP47253.1"/>
    </source>
</evidence>
<accession>A0A2W5EXM1</accession>
<feature type="region of interest" description="Disordered" evidence="1">
    <location>
        <begin position="61"/>
        <end position="81"/>
    </location>
</feature>
<dbReference type="AlphaFoldDB" id="A0A2W5EXM1"/>
<gene>
    <name evidence="3" type="ORF">DI598_11170</name>
</gene>
<proteinExistence type="predicted"/>